<gene>
    <name evidence="2" type="ORF">NT6N_24510</name>
</gene>
<feature type="transmembrane region" description="Helical" evidence="1">
    <location>
        <begin position="6"/>
        <end position="23"/>
    </location>
</feature>
<sequence>MKKISIAALICVMGAVIYFVLFVPKRFKVESVSPSGEVQVRGLRFQAQDAHALDGTLRLYINDDPQQTTIRWSNRLDISWVALDSHESFEINEDGSVLMRWRINEDKATCEYGQEYLTGDP</sequence>
<evidence type="ECO:0000256" key="1">
    <source>
        <dbReference type="SAM" id="Phobius"/>
    </source>
</evidence>
<dbReference type="EMBL" id="AP026866">
    <property type="protein sequence ID" value="BDS07411.1"/>
    <property type="molecule type" value="Genomic_DNA"/>
</dbReference>
<accession>A0AAT9FNC1</accession>
<proteinExistence type="predicted"/>
<keyword evidence="1" id="KW-0472">Membrane</keyword>
<name>A0AAT9FNC1_9BACT</name>
<reference evidence="2" key="1">
    <citation type="submission" date="2024-07" db="EMBL/GenBank/DDBJ databases">
        <title>Complete genome sequence of Verrucomicrobiaceae bacterium NT6N.</title>
        <authorList>
            <person name="Huang C."/>
            <person name="Takami H."/>
            <person name="Hamasaki K."/>
        </authorList>
    </citation>
    <scope>NUCLEOTIDE SEQUENCE</scope>
    <source>
        <strain evidence="2">NT6N</strain>
    </source>
</reference>
<dbReference type="AlphaFoldDB" id="A0AAT9FNC1"/>
<keyword evidence="1" id="KW-1133">Transmembrane helix</keyword>
<dbReference type="KEGG" id="osu:NT6N_24510"/>
<organism evidence="2">
    <name type="scientific">Oceaniferula spumae</name>
    <dbReference type="NCBI Taxonomy" id="2979115"/>
    <lineage>
        <taxon>Bacteria</taxon>
        <taxon>Pseudomonadati</taxon>
        <taxon>Verrucomicrobiota</taxon>
        <taxon>Verrucomicrobiia</taxon>
        <taxon>Verrucomicrobiales</taxon>
        <taxon>Verrucomicrobiaceae</taxon>
        <taxon>Oceaniferula</taxon>
    </lineage>
</organism>
<protein>
    <submittedName>
        <fullName evidence="2">Uncharacterized protein</fullName>
    </submittedName>
</protein>
<evidence type="ECO:0000313" key="2">
    <source>
        <dbReference type="EMBL" id="BDS07411.1"/>
    </source>
</evidence>
<keyword evidence="1" id="KW-0812">Transmembrane</keyword>